<dbReference type="AlphaFoldDB" id="A0AAD8U4T6"/>
<keyword evidence="5" id="KW-1185">Reference proteome</keyword>
<comment type="caution">
    <text evidence="4">The sequence shown here is derived from an EMBL/GenBank/DDBJ whole genome shotgun (WGS) entry which is preliminary data.</text>
</comment>
<reference evidence="4" key="1">
    <citation type="submission" date="2023-07" db="EMBL/GenBank/DDBJ databases">
        <title>A chromosome-level genome assembly of Lolium multiflorum.</title>
        <authorList>
            <person name="Chen Y."/>
            <person name="Copetti D."/>
            <person name="Kolliker R."/>
            <person name="Studer B."/>
        </authorList>
    </citation>
    <scope>NUCLEOTIDE SEQUENCE</scope>
    <source>
        <strain evidence="4">02402/16</strain>
        <tissue evidence="4">Leaf</tissue>
    </source>
</reference>
<dbReference type="PANTHER" id="PTHR10358:SF46">
    <property type="entry name" value="OS05G0566600 PROTEIN"/>
    <property type="match status" value="1"/>
</dbReference>
<organism evidence="4 5">
    <name type="scientific">Lolium multiflorum</name>
    <name type="common">Italian ryegrass</name>
    <name type="synonym">Lolium perenne subsp. multiflorum</name>
    <dbReference type="NCBI Taxonomy" id="4521"/>
    <lineage>
        <taxon>Eukaryota</taxon>
        <taxon>Viridiplantae</taxon>
        <taxon>Streptophyta</taxon>
        <taxon>Embryophyta</taxon>
        <taxon>Tracheophyta</taxon>
        <taxon>Spermatophyta</taxon>
        <taxon>Magnoliopsida</taxon>
        <taxon>Liliopsida</taxon>
        <taxon>Poales</taxon>
        <taxon>Poaceae</taxon>
        <taxon>BOP clade</taxon>
        <taxon>Pooideae</taxon>
        <taxon>Poodae</taxon>
        <taxon>Poeae</taxon>
        <taxon>Poeae Chloroplast Group 2 (Poeae type)</taxon>
        <taxon>Loliodinae</taxon>
        <taxon>Loliinae</taxon>
        <taxon>Lolium</taxon>
    </lineage>
</organism>
<dbReference type="Proteomes" id="UP001231189">
    <property type="component" value="Unassembled WGS sequence"/>
</dbReference>
<evidence type="ECO:0000256" key="1">
    <source>
        <dbReference type="ARBA" id="ARBA00010520"/>
    </source>
</evidence>
<feature type="compositionally biased region" description="Polar residues" evidence="3">
    <location>
        <begin position="121"/>
        <end position="133"/>
    </location>
</feature>
<evidence type="ECO:0008006" key="6">
    <source>
        <dbReference type="Google" id="ProtNLM"/>
    </source>
</evidence>
<sequence length="144" mass="15766">MSGTPSDDMTGQVRPEGDVPDVKVETADQNKVNEMPSPQEEEAVIKKKYGGVLPKKSPLISKDHERAYFDSADWALGKQGGHPQKPKGPLEALRPKLQPTQQQARSRRFLHASADGEEGANSPTEATSQNQDSTETEDKAENKE</sequence>
<feature type="region of interest" description="Disordered" evidence="3">
    <location>
        <begin position="1"/>
        <end position="144"/>
    </location>
</feature>
<accession>A0AAD8U4T6</accession>
<dbReference type="GO" id="GO:0004864">
    <property type="term" value="F:protein phosphatase inhibitor activity"/>
    <property type="evidence" value="ECO:0007669"/>
    <property type="project" value="TreeGrafter"/>
</dbReference>
<protein>
    <recommendedName>
        <fullName evidence="6">cAMP-regulated phosphoprotein 19-related protein</fullName>
    </recommendedName>
</protein>
<evidence type="ECO:0000256" key="3">
    <source>
        <dbReference type="SAM" id="MobiDB-lite"/>
    </source>
</evidence>
<dbReference type="InterPro" id="IPR006760">
    <property type="entry name" value="Endosulphine"/>
</dbReference>
<feature type="compositionally biased region" description="Basic and acidic residues" evidence="3">
    <location>
        <begin position="15"/>
        <end position="28"/>
    </location>
</feature>
<proteinExistence type="inferred from homology"/>
<dbReference type="GO" id="GO:0005737">
    <property type="term" value="C:cytoplasm"/>
    <property type="evidence" value="ECO:0007669"/>
    <property type="project" value="TreeGrafter"/>
</dbReference>
<evidence type="ECO:0000313" key="5">
    <source>
        <dbReference type="Proteomes" id="UP001231189"/>
    </source>
</evidence>
<dbReference type="Pfam" id="PF04667">
    <property type="entry name" value="Endosulfine"/>
    <property type="match status" value="1"/>
</dbReference>
<dbReference type="EMBL" id="JAUUTY010000001">
    <property type="protein sequence ID" value="KAK1698722.1"/>
    <property type="molecule type" value="Genomic_DNA"/>
</dbReference>
<comment type="similarity">
    <text evidence="1 2">Belongs to the endosulfine family.</text>
</comment>
<name>A0AAD8U4T6_LOLMU</name>
<evidence type="ECO:0000313" key="4">
    <source>
        <dbReference type="EMBL" id="KAK1698722.1"/>
    </source>
</evidence>
<gene>
    <name evidence="4" type="ORF">QYE76_015419</name>
</gene>
<dbReference type="PANTHER" id="PTHR10358">
    <property type="entry name" value="ENDOSULFINE"/>
    <property type="match status" value="1"/>
</dbReference>
<evidence type="ECO:0000256" key="2">
    <source>
        <dbReference type="RuleBase" id="RU363120"/>
    </source>
</evidence>